<gene>
    <name evidence="1" type="ORF">JCM19294_684</name>
</gene>
<reference evidence="1" key="1">
    <citation type="journal article" date="2014" name="Genome Announc.">
        <title>Draft Genome Sequences of Marine Flavobacterium Nonlabens Strains NR17, NR24, NR27, NR32, NR33, and Ara13.</title>
        <authorList>
            <person name="Nakanishi M."/>
            <person name="Meirelles P."/>
            <person name="Suzuki R."/>
            <person name="Takatani N."/>
            <person name="Mino S."/>
            <person name="Suda W."/>
            <person name="Oshima K."/>
            <person name="Hattori M."/>
            <person name="Ohkuma M."/>
            <person name="Hosokawa M."/>
            <person name="Miyashita K."/>
            <person name="Thompson F.L."/>
            <person name="Niwa A."/>
            <person name="Sawabe T."/>
            <person name="Sawabe T."/>
        </authorList>
    </citation>
    <scope>NUCLEOTIDE SEQUENCE [LARGE SCALE GENOMIC DNA]</scope>
    <source>
        <strain evidence="1">JCM 19294</strain>
    </source>
</reference>
<keyword evidence="2" id="KW-1185">Reference proteome</keyword>
<dbReference type="AlphaFoldDB" id="A0A090Q5Y0"/>
<dbReference type="OrthoDB" id="8965954at2"/>
<evidence type="ECO:0000313" key="2">
    <source>
        <dbReference type="Proteomes" id="UP000029221"/>
    </source>
</evidence>
<accession>A0A2S7TCQ6</accession>
<dbReference type="InterPro" id="IPR025698">
    <property type="entry name" value="2TM_dom"/>
</dbReference>
<dbReference type="eggNOG" id="COG2972">
    <property type="taxonomic scope" value="Bacteria"/>
</dbReference>
<sequence>MKPQETYEERYKRAKERVGEIRGFYSHSVVYILVNIGIAGLNYYQNQWEFPWFLFTLGGWGIGLIAHAFAIFGTNPFTGKKWEERKIQEIMEKELNS</sequence>
<dbReference type="STRING" id="319236.BST91_04690"/>
<organism evidence="1 2">
    <name type="scientific">Nonlabens tegetincola</name>
    <dbReference type="NCBI Taxonomy" id="323273"/>
    <lineage>
        <taxon>Bacteria</taxon>
        <taxon>Pseudomonadati</taxon>
        <taxon>Bacteroidota</taxon>
        <taxon>Flavobacteriia</taxon>
        <taxon>Flavobacteriales</taxon>
        <taxon>Flavobacteriaceae</taxon>
        <taxon>Nonlabens</taxon>
    </lineage>
</organism>
<dbReference type="Proteomes" id="UP000029221">
    <property type="component" value="Unassembled WGS sequence"/>
</dbReference>
<protein>
    <submittedName>
        <fullName evidence="1">Uncharacterized protein</fullName>
    </submittedName>
</protein>
<evidence type="ECO:0000313" key="1">
    <source>
        <dbReference type="EMBL" id="GAK97178.1"/>
    </source>
</evidence>
<accession>A0A090Q5Y0</accession>
<dbReference type="EMBL" id="BBML01000004">
    <property type="protein sequence ID" value="GAK97178.1"/>
    <property type="molecule type" value="Genomic_DNA"/>
</dbReference>
<comment type="caution">
    <text evidence="1">The sequence shown here is derived from an EMBL/GenBank/DDBJ whole genome shotgun (WGS) entry which is preliminary data.</text>
</comment>
<name>A0A090Q5Y0_9FLAO</name>
<proteinExistence type="predicted"/>
<dbReference type="Pfam" id="PF13239">
    <property type="entry name" value="2TM"/>
    <property type="match status" value="1"/>
</dbReference>
<dbReference type="RefSeq" id="WP_042278710.1">
    <property type="nucleotide sequence ID" value="NZ_BBML01000004.1"/>
</dbReference>